<feature type="transmembrane region" description="Helical" evidence="7">
    <location>
        <begin position="210"/>
        <end position="232"/>
    </location>
</feature>
<dbReference type="Pfam" id="PF07690">
    <property type="entry name" value="MFS_1"/>
    <property type="match status" value="1"/>
</dbReference>
<evidence type="ECO:0000256" key="2">
    <source>
        <dbReference type="ARBA" id="ARBA00022448"/>
    </source>
</evidence>
<feature type="transmembrane region" description="Helical" evidence="7">
    <location>
        <begin position="511"/>
        <end position="529"/>
    </location>
</feature>
<evidence type="ECO:0000256" key="3">
    <source>
        <dbReference type="ARBA" id="ARBA00022692"/>
    </source>
</evidence>
<feature type="compositionally biased region" description="Basic and acidic residues" evidence="6">
    <location>
        <begin position="405"/>
        <end position="420"/>
    </location>
</feature>
<comment type="subcellular location">
    <subcellularLocation>
        <location evidence="1">Membrane</location>
        <topology evidence="1">Multi-pass membrane protein</topology>
    </subcellularLocation>
</comment>
<evidence type="ECO:0000256" key="7">
    <source>
        <dbReference type="SAM" id="Phobius"/>
    </source>
</evidence>
<dbReference type="InterPro" id="IPR001958">
    <property type="entry name" value="Tet-R_TetA/multi-R_MdtG-like"/>
</dbReference>
<feature type="transmembrane region" description="Helical" evidence="7">
    <location>
        <begin position="541"/>
        <end position="562"/>
    </location>
</feature>
<dbReference type="PANTHER" id="PTHR23504">
    <property type="entry name" value="MAJOR FACILITATOR SUPERFAMILY DOMAIN-CONTAINING PROTEIN 10"/>
    <property type="match status" value="1"/>
</dbReference>
<dbReference type="CDD" id="cd17330">
    <property type="entry name" value="MFS_SLC46_TetA_like"/>
    <property type="match status" value="1"/>
</dbReference>
<dbReference type="PANTHER" id="PTHR23504:SF15">
    <property type="entry name" value="MAJOR FACILITATOR SUPERFAMILY (MFS) PROFILE DOMAIN-CONTAINING PROTEIN"/>
    <property type="match status" value="1"/>
</dbReference>
<feature type="transmembrane region" description="Helical" evidence="7">
    <location>
        <begin position="107"/>
        <end position="125"/>
    </location>
</feature>
<organism evidence="8 9">
    <name type="scientific">Leptomonas pyrrhocoris</name>
    <name type="common">Firebug parasite</name>
    <dbReference type="NCBI Taxonomy" id="157538"/>
    <lineage>
        <taxon>Eukaryota</taxon>
        <taxon>Discoba</taxon>
        <taxon>Euglenozoa</taxon>
        <taxon>Kinetoplastea</taxon>
        <taxon>Metakinetoplastina</taxon>
        <taxon>Trypanosomatida</taxon>
        <taxon>Trypanosomatidae</taxon>
        <taxon>Leishmaniinae</taxon>
        <taxon>Leptomonas</taxon>
    </lineage>
</organism>
<feature type="region of interest" description="Disordered" evidence="6">
    <location>
        <begin position="1"/>
        <end position="31"/>
    </location>
</feature>
<dbReference type="GO" id="GO:0022857">
    <property type="term" value="F:transmembrane transporter activity"/>
    <property type="evidence" value="ECO:0007669"/>
    <property type="project" value="InterPro"/>
</dbReference>
<dbReference type="GeneID" id="26900801"/>
<gene>
    <name evidence="8" type="ORF">ABB37_00504</name>
</gene>
<evidence type="ECO:0000256" key="1">
    <source>
        <dbReference type="ARBA" id="ARBA00004141"/>
    </source>
</evidence>
<proteinExistence type="predicted"/>
<dbReference type="Gene3D" id="1.20.1250.20">
    <property type="entry name" value="MFS general substrate transporter like domains"/>
    <property type="match status" value="2"/>
</dbReference>
<evidence type="ECO:0000313" key="8">
    <source>
        <dbReference type="EMBL" id="KPA86277.1"/>
    </source>
</evidence>
<keyword evidence="3 7" id="KW-0812">Transmembrane</keyword>
<keyword evidence="4 7" id="KW-1133">Transmembrane helix</keyword>
<keyword evidence="2" id="KW-0813">Transport</keyword>
<dbReference type="Proteomes" id="UP000037923">
    <property type="component" value="Unassembled WGS sequence"/>
</dbReference>
<dbReference type="GO" id="GO:0016020">
    <property type="term" value="C:membrane"/>
    <property type="evidence" value="ECO:0007669"/>
    <property type="project" value="UniProtKB-SubCell"/>
</dbReference>
<protein>
    <recommendedName>
        <fullName evidence="10">Major facilitator superfamily (MFS) profile domain-containing protein</fullName>
    </recommendedName>
</protein>
<evidence type="ECO:0000256" key="4">
    <source>
        <dbReference type="ARBA" id="ARBA00022989"/>
    </source>
</evidence>
<feature type="region of interest" description="Disordered" evidence="6">
    <location>
        <begin position="271"/>
        <end position="296"/>
    </location>
</feature>
<dbReference type="OrthoDB" id="419616at2759"/>
<feature type="transmembrane region" description="Helical" evidence="7">
    <location>
        <begin position="568"/>
        <end position="595"/>
    </location>
</feature>
<feature type="transmembrane region" description="Helical" evidence="7">
    <location>
        <begin position="76"/>
        <end position="95"/>
    </location>
</feature>
<evidence type="ECO:0000256" key="6">
    <source>
        <dbReference type="SAM" id="MobiDB-lite"/>
    </source>
</evidence>
<evidence type="ECO:0000256" key="5">
    <source>
        <dbReference type="ARBA" id="ARBA00023136"/>
    </source>
</evidence>
<feature type="transmembrane region" description="Helical" evidence="7">
    <location>
        <begin position="41"/>
        <end position="64"/>
    </location>
</feature>
<feature type="region of interest" description="Disordered" evidence="6">
    <location>
        <begin position="377"/>
        <end position="422"/>
    </location>
</feature>
<accession>A0A0M9GAK8</accession>
<name>A0A0M9GAK8_LEPPY</name>
<sequence length="711" mass="77373">MSPVERESDEPRQVEDSTAEPPARHPHATPLPMNQMLPMTFVLLNESICGTMLLPFVGLLVSHLSNIAVEKAGYESGILIGVFMLGQMVSAKTWGRISDKYGRRFPIISGLFTSGLMMLGFGLSTNVWMCAVFRFFHGLFNGNVLVAKTMMADITDTTHQAKGFAFVSLCYGIGVLIGPTLGGLLYDPANSSALCWAHFDKDGFFSRHPAFLPSLVIFVYTNIGMTICTFFVMESNPHAKPLPKVLKFVYPCFWREPEMFVHPSDKAQAAADRATAALGGSDAESGAHTNTDEESEDVMGMSICTAEGLVANASMTRAVASLFIASPVLREDRRFDQLVAAETLTMAAPHTAAVTPHDGQITPPKPLEGTRLNQTLDARGEGAPDDASIQPMARKRSPSPIAASTKRENRAQNEEEKENCTDNEDGLIVVDTDSSDAKGEPAVAVAEQNDGAPVVLKRFGYKQAFQTPVARTMLIFYMLLSAADMAVQEIVPLWAIAPASVGGLGFKADKVGYLILTNSVPVVASNLLFHGACKRYVNKLSLYRISLACCGIFICILPFLSYFNLGNFLFITIVLCTGVRQFFASWAYGLVAMLTARSAPVGHVGSIMGINQACGALTRTLVPFVVTPLFAWSITSSHPFPFDHSFVFLLSGIVFTIGYIYSVWLRTDADANLELNHERPAWMLKVRDMALSCYAKMCHTSRGDAETLPSQ</sequence>
<dbReference type="OMA" id="FAWSITS"/>
<reference evidence="8 9" key="1">
    <citation type="submission" date="2015-07" db="EMBL/GenBank/DDBJ databases">
        <title>High-quality genome of monoxenous trypanosomatid Leptomonas pyrrhocoris.</title>
        <authorList>
            <person name="Flegontov P."/>
            <person name="Butenko A."/>
            <person name="Firsov S."/>
            <person name="Vlcek C."/>
            <person name="Logacheva M.D."/>
            <person name="Field M."/>
            <person name="Filatov D."/>
            <person name="Flegontova O."/>
            <person name="Gerasimov E."/>
            <person name="Jackson A.P."/>
            <person name="Kelly S."/>
            <person name="Opperdoes F."/>
            <person name="O'Reilly A."/>
            <person name="Votypka J."/>
            <person name="Yurchenko V."/>
            <person name="Lukes J."/>
        </authorList>
    </citation>
    <scope>NUCLEOTIDE SEQUENCE [LARGE SCALE GENOMIC DNA]</scope>
    <source>
        <strain evidence="8">H10</strain>
    </source>
</reference>
<feature type="transmembrane region" description="Helical" evidence="7">
    <location>
        <begin position="646"/>
        <end position="665"/>
    </location>
</feature>
<dbReference type="EMBL" id="LGTL01000001">
    <property type="protein sequence ID" value="KPA86277.1"/>
    <property type="molecule type" value="Genomic_DNA"/>
</dbReference>
<dbReference type="InterPro" id="IPR011701">
    <property type="entry name" value="MFS"/>
</dbReference>
<dbReference type="InterPro" id="IPR036259">
    <property type="entry name" value="MFS_trans_sf"/>
</dbReference>
<dbReference type="SUPFAM" id="SSF103473">
    <property type="entry name" value="MFS general substrate transporter"/>
    <property type="match status" value="1"/>
</dbReference>
<dbReference type="VEuPathDB" id="TriTrypDB:LpyrH10_01_5040"/>
<feature type="transmembrane region" description="Helical" evidence="7">
    <location>
        <begin position="163"/>
        <end position="186"/>
    </location>
</feature>
<evidence type="ECO:0000313" key="9">
    <source>
        <dbReference type="Proteomes" id="UP000037923"/>
    </source>
</evidence>
<keyword evidence="9" id="KW-1185">Reference proteome</keyword>
<dbReference type="RefSeq" id="XP_015664716.1">
    <property type="nucleotide sequence ID" value="XM_015796708.1"/>
</dbReference>
<feature type="transmembrane region" description="Helical" evidence="7">
    <location>
        <begin position="616"/>
        <end position="634"/>
    </location>
</feature>
<comment type="caution">
    <text evidence="8">The sequence shown here is derived from an EMBL/GenBank/DDBJ whole genome shotgun (WGS) entry which is preliminary data.</text>
</comment>
<feature type="compositionally biased region" description="Basic and acidic residues" evidence="6">
    <location>
        <begin position="1"/>
        <end position="15"/>
    </location>
</feature>
<evidence type="ECO:0008006" key="10">
    <source>
        <dbReference type="Google" id="ProtNLM"/>
    </source>
</evidence>
<dbReference type="PRINTS" id="PR01035">
    <property type="entry name" value="TCRTETA"/>
</dbReference>
<dbReference type="AlphaFoldDB" id="A0A0M9GAK8"/>
<feature type="transmembrane region" description="Helical" evidence="7">
    <location>
        <begin position="474"/>
        <end position="496"/>
    </location>
</feature>
<keyword evidence="5 7" id="KW-0472">Membrane</keyword>